<evidence type="ECO:0000256" key="9">
    <source>
        <dbReference type="ARBA" id="ARBA00023136"/>
    </source>
</evidence>
<feature type="transmembrane region" description="Helical" evidence="10">
    <location>
        <begin position="193"/>
        <end position="214"/>
    </location>
</feature>
<dbReference type="VEuPathDB" id="FungiDB:AAP_03634"/>
<comment type="subcellular location">
    <subcellularLocation>
        <location evidence="1 10">Endoplasmic reticulum membrane</location>
        <topology evidence="1 10">Multi-pass membrane protein</topology>
    </subcellularLocation>
</comment>
<keyword evidence="13" id="KW-1185">Reference proteome</keyword>
<evidence type="ECO:0000256" key="8">
    <source>
        <dbReference type="ARBA" id="ARBA00022989"/>
    </source>
</evidence>
<evidence type="ECO:0000256" key="10">
    <source>
        <dbReference type="RuleBase" id="RU363075"/>
    </source>
</evidence>
<dbReference type="Pfam" id="PF03901">
    <property type="entry name" value="Glyco_transf_22"/>
    <property type="match status" value="1"/>
</dbReference>
<keyword evidence="4 10" id="KW-0328">Glycosyltransferase</keyword>
<comment type="pathway">
    <text evidence="2">Protein modification; protein glycosylation.</text>
</comment>
<dbReference type="GO" id="GO:0005789">
    <property type="term" value="C:endoplasmic reticulum membrane"/>
    <property type="evidence" value="ECO:0007669"/>
    <property type="project" value="UniProtKB-SubCell"/>
</dbReference>
<feature type="transmembrane region" description="Helical" evidence="10">
    <location>
        <begin position="140"/>
        <end position="158"/>
    </location>
</feature>
<dbReference type="Proteomes" id="UP000242877">
    <property type="component" value="Unassembled WGS sequence"/>
</dbReference>
<feature type="transmembrane region" description="Helical" evidence="10">
    <location>
        <begin position="293"/>
        <end position="314"/>
    </location>
</feature>
<evidence type="ECO:0000256" key="7">
    <source>
        <dbReference type="ARBA" id="ARBA00022824"/>
    </source>
</evidence>
<keyword evidence="5 12" id="KW-0808">Transferase</keyword>
<dbReference type="EC" id="2.4.1.-" evidence="10"/>
<protein>
    <recommendedName>
        <fullName evidence="10">Mannosyltransferase</fullName>
        <ecNumber evidence="10">2.4.1.-</ecNumber>
    </recommendedName>
</protein>
<dbReference type="GO" id="GO:0006487">
    <property type="term" value="P:protein N-linked glycosylation"/>
    <property type="evidence" value="ECO:0007669"/>
    <property type="project" value="TreeGrafter"/>
</dbReference>
<evidence type="ECO:0000313" key="13">
    <source>
        <dbReference type="Proteomes" id="UP000242877"/>
    </source>
</evidence>
<accession>A0A162IB43</accession>
<feature type="transmembrane region" description="Helical" evidence="10">
    <location>
        <begin position="358"/>
        <end position="378"/>
    </location>
</feature>
<dbReference type="EMBL" id="AZGZ01000015">
    <property type="protein sequence ID" value="KZZ90993.1"/>
    <property type="molecule type" value="Genomic_DNA"/>
</dbReference>
<comment type="caution">
    <text evidence="12">The sequence shown here is derived from an EMBL/GenBank/DDBJ whole genome shotgun (WGS) entry which is preliminary data.</text>
</comment>
<evidence type="ECO:0000256" key="2">
    <source>
        <dbReference type="ARBA" id="ARBA00004922"/>
    </source>
</evidence>
<feature type="region of interest" description="Disordered" evidence="11">
    <location>
        <begin position="1"/>
        <end position="23"/>
    </location>
</feature>
<organism evidence="12 13">
    <name type="scientific">Ascosphaera apis ARSEF 7405</name>
    <dbReference type="NCBI Taxonomy" id="392613"/>
    <lineage>
        <taxon>Eukaryota</taxon>
        <taxon>Fungi</taxon>
        <taxon>Dikarya</taxon>
        <taxon>Ascomycota</taxon>
        <taxon>Pezizomycotina</taxon>
        <taxon>Eurotiomycetes</taxon>
        <taxon>Eurotiomycetidae</taxon>
        <taxon>Onygenales</taxon>
        <taxon>Ascosphaeraceae</taxon>
        <taxon>Ascosphaera</taxon>
    </lineage>
</organism>
<evidence type="ECO:0000256" key="3">
    <source>
        <dbReference type="ARBA" id="ARBA00007063"/>
    </source>
</evidence>
<evidence type="ECO:0000256" key="6">
    <source>
        <dbReference type="ARBA" id="ARBA00022692"/>
    </source>
</evidence>
<feature type="transmembrane region" description="Helical" evidence="10">
    <location>
        <begin position="399"/>
        <end position="420"/>
    </location>
</feature>
<dbReference type="InterPro" id="IPR005599">
    <property type="entry name" value="GPI_mannosylTrfase"/>
</dbReference>
<keyword evidence="6 10" id="KW-0812">Transmembrane</keyword>
<comment type="similarity">
    <text evidence="3 10">Belongs to the glycosyltransferase 22 family.</text>
</comment>
<evidence type="ECO:0000256" key="11">
    <source>
        <dbReference type="SAM" id="MobiDB-lite"/>
    </source>
</evidence>
<dbReference type="PANTHER" id="PTHR22760">
    <property type="entry name" value="GLYCOSYLTRANSFERASE"/>
    <property type="match status" value="1"/>
</dbReference>
<dbReference type="UniPathway" id="UPA00378"/>
<evidence type="ECO:0000256" key="1">
    <source>
        <dbReference type="ARBA" id="ARBA00004477"/>
    </source>
</evidence>
<dbReference type="OrthoDB" id="497541at2759"/>
<dbReference type="PANTHER" id="PTHR22760:SF2">
    <property type="entry name" value="ALPHA-1,2-MANNOSYLTRANSFERASE ALG9"/>
    <property type="match status" value="1"/>
</dbReference>
<evidence type="ECO:0000256" key="5">
    <source>
        <dbReference type="ARBA" id="ARBA00022679"/>
    </source>
</evidence>
<keyword evidence="7 10" id="KW-0256">Endoplasmic reticulum</keyword>
<proteinExistence type="inferred from homology"/>
<name>A0A162IB43_9EURO</name>
<evidence type="ECO:0000256" key="4">
    <source>
        <dbReference type="ARBA" id="ARBA00022676"/>
    </source>
</evidence>
<gene>
    <name evidence="12" type="ORF">AAP_03634</name>
</gene>
<dbReference type="GO" id="GO:0000026">
    <property type="term" value="F:alpha-1,2-mannosyltransferase activity"/>
    <property type="evidence" value="ECO:0007669"/>
    <property type="project" value="TreeGrafter"/>
</dbReference>
<feature type="transmembrane region" description="Helical" evidence="10">
    <location>
        <begin position="164"/>
        <end position="181"/>
    </location>
</feature>
<keyword evidence="8 10" id="KW-1133">Transmembrane helix</keyword>
<keyword evidence="9 10" id="KW-0472">Membrane</keyword>
<dbReference type="AlphaFoldDB" id="A0A162IB43"/>
<reference evidence="12 13" key="1">
    <citation type="journal article" date="2016" name="Genome Biol. Evol.">
        <title>Divergent and convergent evolution of fungal pathogenicity.</title>
        <authorList>
            <person name="Shang Y."/>
            <person name="Xiao G."/>
            <person name="Zheng P."/>
            <person name="Cen K."/>
            <person name="Zhan S."/>
            <person name="Wang C."/>
        </authorList>
    </citation>
    <scope>NUCLEOTIDE SEQUENCE [LARGE SCALE GENOMIC DNA]</scope>
    <source>
        <strain evidence="12 13">ARSEF 7405</strain>
    </source>
</reference>
<sequence>MAPRHSAGKASNSPSSSKKKPQPSPFLLPLNVALYLFLLSNTLAASLAPIQDCDESFNYWEPVHYLDHGYGFQTWEYSPQYSIRSWLYVAFHAAIGKAASIFTSNKTSQFYIIRCALAVLCTACEVRLYAAISRVLNPQIGVLFVMIMVFSTGMYHAAVAMLPSSFAMMCAMLGMTAFIDWRGKNQTARGIMWFGIGAIVGWPFAGALVLPFILEEVVFALISSSLKTAVMHVLNGGVRCLLVLALEIAVDSLFYRKFTIVPWNIVAYNIFGGDERGPDIYGVEPWTFYFQNLALNFNLWFILALLAAPLLIFQSLVRSQTTNKQTLIRTLTFITPFYMWLTIFTAQPHKEERFMYPLYPFLGLNASISLHIIISYIVSDDKREFIGRIPLKLKLWLTGGTLLAAAALSVLRTVGMISAYDAPLRILKPLQNLGVSQPEGTVCFGREWYRFPSSFHLPNGMQGKFIKSEFKGLLPGEFARKEGDIFHGSSVIPTGMNDLNLEDPGKYTDISRCDFLVDLSLPNTTATSPLEPDYALDKSRWEIIECLPFLDTARTPTLARIIWVPDLPFLPRSLRRVWGNYYLLRQRKELL</sequence>
<feature type="transmembrane region" description="Helical" evidence="10">
    <location>
        <begin position="326"/>
        <end position="346"/>
    </location>
</feature>
<evidence type="ECO:0000313" key="12">
    <source>
        <dbReference type="EMBL" id="KZZ90993.1"/>
    </source>
</evidence>